<feature type="compositionally biased region" description="Gly residues" evidence="6">
    <location>
        <begin position="437"/>
        <end position="448"/>
    </location>
</feature>
<comment type="similarity">
    <text evidence="5">Belongs to the SAT4 family.</text>
</comment>
<keyword evidence="4 7" id="KW-0472">Membrane</keyword>
<proteinExistence type="inferred from homology"/>
<comment type="subcellular location">
    <subcellularLocation>
        <location evidence="1">Membrane</location>
        <topology evidence="1">Multi-pass membrane protein</topology>
    </subcellularLocation>
</comment>
<dbReference type="PANTHER" id="PTHR33048:SF129">
    <property type="entry name" value="INTEGRAL MEMBRANE PROTEIN-RELATED"/>
    <property type="match status" value="1"/>
</dbReference>
<evidence type="ECO:0000256" key="2">
    <source>
        <dbReference type="ARBA" id="ARBA00022692"/>
    </source>
</evidence>
<protein>
    <recommendedName>
        <fullName evidence="8">Rhodopsin domain-containing protein</fullName>
    </recommendedName>
</protein>
<dbReference type="OrthoDB" id="5429740at2759"/>
<dbReference type="AlphaFoldDB" id="A0A0U5C5B9"/>
<dbReference type="EMBL" id="CDMC01000003">
    <property type="protein sequence ID" value="CEL03065.1"/>
    <property type="molecule type" value="Genomic_DNA"/>
</dbReference>
<evidence type="ECO:0000256" key="6">
    <source>
        <dbReference type="SAM" id="MobiDB-lite"/>
    </source>
</evidence>
<dbReference type="GO" id="GO:0016020">
    <property type="term" value="C:membrane"/>
    <property type="evidence" value="ECO:0007669"/>
    <property type="project" value="UniProtKB-SubCell"/>
</dbReference>
<organism evidence="9 10">
    <name type="scientific">Aspergillus calidoustus</name>
    <dbReference type="NCBI Taxonomy" id="454130"/>
    <lineage>
        <taxon>Eukaryota</taxon>
        <taxon>Fungi</taxon>
        <taxon>Dikarya</taxon>
        <taxon>Ascomycota</taxon>
        <taxon>Pezizomycotina</taxon>
        <taxon>Eurotiomycetes</taxon>
        <taxon>Eurotiomycetidae</taxon>
        <taxon>Eurotiales</taxon>
        <taxon>Aspergillaceae</taxon>
        <taxon>Aspergillus</taxon>
        <taxon>Aspergillus subgen. Nidulantes</taxon>
    </lineage>
</organism>
<dbReference type="Proteomes" id="UP000054771">
    <property type="component" value="Unassembled WGS sequence"/>
</dbReference>
<evidence type="ECO:0000313" key="10">
    <source>
        <dbReference type="Proteomes" id="UP000054771"/>
    </source>
</evidence>
<keyword evidence="2 7" id="KW-0812">Transmembrane</keyword>
<evidence type="ECO:0000259" key="8">
    <source>
        <dbReference type="Pfam" id="PF20684"/>
    </source>
</evidence>
<evidence type="ECO:0000256" key="7">
    <source>
        <dbReference type="SAM" id="Phobius"/>
    </source>
</evidence>
<dbReference type="OMA" id="GMMWFLL"/>
<feature type="domain" description="Rhodopsin" evidence="8">
    <location>
        <begin position="94"/>
        <end position="269"/>
    </location>
</feature>
<name>A0A0U5C5B9_ASPCI</name>
<dbReference type="InterPro" id="IPR052337">
    <property type="entry name" value="SAT4-like"/>
</dbReference>
<feature type="compositionally biased region" description="Gly residues" evidence="6">
    <location>
        <begin position="457"/>
        <end position="468"/>
    </location>
</feature>
<evidence type="ECO:0000256" key="4">
    <source>
        <dbReference type="ARBA" id="ARBA00023136"/>
    </source>
</evidence>
<feature type="transmembrane region" description="Helical" evidence="7">
    <location>
        <begin position="55"/>
        <end position="77"/>
    </location>
</feature>
<dbReference type="InterPro" id="IPR049326">
    <property type="entry name" value="Rhodopsin_dom_fungi"/>
</dbReference>
<evidence type="ECO:0000256" key="1">
    <source>
        <dbReference type="ARBA" id="ARBA00004141"/>
    </source>
</evidence>
<evidence type="ECO:0000313" key="9">
    <source>
        <dbReference type="EMBL" id="CEL03065.1"/>
    </source>
</evidence>
<dbReference type="Pfam" id="PF20684">
    <property type="entry name" value="Fung_rhodopsin"/>
    <property type="match status" value="1"/>
</dbReference>
<keyword evidence="10" id="KW-1185">Reference proteome</keyword>
<feature type="transmembrane region" description="Helical" evidence="7">
    <location>
        <begin position="144"/>
        <end position="166"/>
    </location>
</feature>
<gene>
    <name evidence="9" type="ORF">ASPCAL04223</name>
</gene>
<evidence type="ECO:0000256" key="3">
    <source>
        <dbReference type="ARBA" id="ARBA00022989"/>
    </source>
</evidence>
<feature type="region of interest" description="Disordered" evidence="6">
    <location>
        <begin position="385"/>
        <end position="410"/>
    </location>
</feature>
<reference evidence="10" key="1">
    <citation type="journal article" date="2016" name="Genome Announc.">
        <title>Draft genome sequences of fungus Aspergillus calidoustus.</title>
        <authorList>
            <person name="Horn F."/>
            <person name="Linde J."/>
            <person name="Mattern D.J."/>
            <person name="Walther G."/>
            <person name="Guthke R."/>
            <person name="Scherlach K."/>
            <person name="Martin K."/>
            <person name="Brakhage A.A."/>
            <person name="Petzke L."/>
            <person name="Valiante V."/>
        </authorList>
    </citation>
    <scope>NUCLEOTIDE SEQUENCE [LARGE SCALE GENOMIC DNA]</scope>
    <source>
        <strain evidence="10">SF006504</strain>
    </source>
</reference>
<sequence>MIHQYLSPRQTSHFVSFFNPPTGTVIMSSQEEDATYGVPFVNACWVSITSLSSAALVNLVQALTAVVSVTLIFRYVVKAWASYILPKVSSPMRIWGAEDLLFLTGYAFDISHIVYIQKSLDWGLGRHVWFLKDQERILAMKYDFISQPLAVAASMFSRCGMTWFLYTCFSSADKHIRIIILVGMVVQIVANSVTILQIVLQCGPNPYRLVDRTAYFHYMWDGTPSDGSVTCQSPNVQTTIGFVQGGFNTTVDFALTILSAMQLWQFSIRATDAAPSGHGSSFISRFKRMPRQARNRRIWQTIILSGPLALSGCASIVKTYLLKSLGERNDFTHNIITFILWVKIENYSILLATCGPIIRLFVRVVFDSKKPAKWGYWSSGGGGNPANGYGQSHSHGHSHGRGLDLDGGSHTQNQGSVVMTVFADKGEEGMRGRGRGRVGSGSGSGGSDNDGIEDGRSSGGIEGAGRGVQGVTVKTDITVHVDEDGASTTKLVRSRYS</sequence>
<feature type="transmembrane region" description="Helical" evidence="7">
    <location>
        <begin position="178"/>
        <end position="200"/>
    </location>
</feature>
<dbReference type="PANTHER" id="PTHR33048">
    <property type="entry name" value="PTH11-LIKE INTEGRAL MEMBRANE PROTEIN (AFU_ORTHOLOGUE AFUA_5G11245)"/>
    <property type="match status" value="1"/>
</dbReference>
<evidence type="ECO:0000256" key="5">
    <source>
        <dbReference type="ARBA" id="ARBA00038359"/>
    </source>
</evidence>
<keyword evidence="3 7" id="KW-1133">Transmembrane helix</keyword>
<accession>A0A0U5C5B9</accession>
<feature type="region of interest" description="Disordered" evidence="6">
    <location>
        <begin position="425"/>
        <end position="471"/>
    </location>
</feature>